<dbReference type="RefSeq" id="WP_369261215.1">
    <property type="nucleotide sequence ID" value="NZ_CP163440.1"/>
</dbReference>
<protein>
    <submittedName>
        <fullName evidence="1">Uncharacterized protein</fullName>
    </submittedName>
</protein>
<dbReference type="EMBL" id="CP163440">
    <property type="protein sequence ID" value="XDQ64604.1"/>
    <property type="molecule type" value="Genomic_DNA"/>
</dbReference>
<accession>A0AB39SBV9</accession>
<sequence length="240" mass="26139">MAMFGKKKDEPVVQPVPWTGGHWFMVGDVARPAAFRRKALTGPRAVRMPDTQEGVRYYAPVALVTQVPGADEESASYELYDATEPDALLCALSPEKGGARYRVTDAQGEELGLLRRTPAPKRTIQHGWWLQQPGRPDIVARYHWAKGSAKDIATRGKETAVRGAGALVEGVVDSVLSFGAEGGDQASPSRTHKPVTWRAEGEEETVVLTSGHVEGVRTYVPVASWLDHRLAFALAVLREA</sequence>
<proteinExistence type="predicted"/>
<name>A0AB39SBV9_9ACTN</name>
<gene>
    <name evidence="1" type="ORF">AB5J50_29380</name>
</gene>
<reference evidence="1" key="1">
    <citation type="submission" date="2024-07" db="EMBL/GenBank/DDBJ databases">
        <authorList>
            <person name="Yu S.T."/>
        </authorList>
    </citation>
    <scope>NUCLEOTIDE SEQUENCE</scope>
    <source>
        <strain evidence="1">R35</strain>
    </source>
</reference>
<organism evidence="1">
    <name type="scientific">Streptomyces sp. R35</name>
    <dbReference type="NCBI Taxonomy" id="3238630"/>
    <lineage>
        <taxon>Bacteria</taxon>
        <taxon>Bacillati</taxon>
        <taxon>Actinomycetota</taxon>
        <taxon>Actinomycetes</taxon>
        <taxon>Kitasatosporales</taxon>
        <taxon>Streptomycetaceae</taxon>
        <taxon>Streptomyces</taxon>
    </lineage>
</organism>
<dbReference type="AlphaFoldDB" id="A0AB39SBV9"/>
<evidence type="ECO:0000313" key="1">
    <source>
        <dbReference type="EMBL" id="XDQ64604.1"/>
    </source>
</evidence>